<gene>
    <name evidence="3" type="ORF">EYF80_066554</name>
</gene>
<sequence>MAPLPYTLGPQQSGRNHGTTALHPPPRNKKQALWRRFHLGPMMVLHGSCLESEMLVLVVLLVLGWSGFIQGLLIPYESFKTSTRTTALQRNVHPTGGGDVWVQRVLEGSGPAAPQSQRLSPLP</sequence>
<evidence type="ECO:0000313" key="3">
    <source>
        <dbReference type="EMBL" id="TNN23327.1"/>
    </source>
</evidence>
<evidence type="ECO:0000313" key="4">
    <source>
        <dbReference type="Proteomes" id="UP000314294"/>
    </source>
</evidence>
<feature type="region of interest" description="Disordered" evidence="1">
    <location>
        <begin position="1"/>
        <end position="27"/>
    </location>
</feature>
<keyword evidence="2" id="KW-0472">Membrane</keyword>
<feature type="transmembrane region" description="Helical" evidence="2">
    <location>
        <begin position="54"/>
        <end position="74"/>
    </location>
</feature>
<keyword evidence="4" id="KW-1185">Reference proteome</keyword>
<evidence type="ECO:0000256" key="2">
    <source>
        <dbReference type="SAM" id="Phobius"/>
    </source>
</evidence>
<evidence type="ECO:0000256" key="1">
    <source>
        <dbReference type="SAM" id="MobiDB-lite"/>
    </source>
</evidence>
<accession>A0A4Z2E3N5</accession>
<comment type="caution">
    <text evidence="3">The sequence shown here is derived from an EMBL/GenBank/DDBJ whole genome shotgun (WGS) entry which is preliminary data.</text>
</comment>
<dbReference type="AlphaFoldDB" id="A0A4Z2E3N5"/>
<protein>
    <submittedName>
        <fullName evidence="3">Uncharacterized protein</fullName>
    </submittedName>
</protein>
<name>A0A4Z2E3N5_9TELE</name>
<keyword evidence="2" id="KW-1133">Transmembrane helix</keyword>
<organism evidence="3 4">
    <name type="scientific">Liparis tanakae</name>
    <name type="common">Tanaka's snailfish</name>
    <dbReference type="NCBI Taxonomy" id="230148"/>
    <lineage>
        <taxon>Eukaryota</taxon>
        <taxon>Metazoa</taxon>
        <taxon>Chordata</taxon>
        <taxon>Craniata</taxon>
        <taxon>Vertebrata</taxon>
        <taxon>Euteleostomi</taxon>
        <taxon>Actinopterygii</taxon>
        <taxon>Neopterygii</taxon>
        <taxon>Teleostei</taxon>
        <taxon>Neoteleostei</taxon>
        <taxon>Acanthomorphata</taxon>
        <taxon>Eupercaria</taxon>
        <taxon>Perciformes</taxon>
        <taxon>Cottioidei</taxon>
        <taxon>Cottales</taxon>
        <taxon>Liparidae</taxon>
        <taxon>Liparis</taxon>
    </lineage>
</organism>
<feature type="compositionally biased region" description="Polar residues" evidence="1">
    <location>
        <begin position="9"/>
        <end position="19"/>
    </location>
</feature>
<dbReference type="EMBL" id="SRLO01018906">
    <property type="protein sequence ID" value="TNN23327.1"/>
    <property type="molecule type" value="Genomic_DNA"/>
</dbReference>
<dbReference type="Proteomes" id="UP000314294">
    <property type="component" value="Unassembled WGS sequence"/>
</dbReference>
<proteinExistence type="predicted"/>
<keyword evidence="2" id="KW-0812">Transmembrane</keyword>
<reference evidence="3 4" key="1">
    <citation type="submission" date="2019-03" db="EMBL/GenBank/DDBJ databases">
        <title>First draft genome of Liparis tanakae, snailfish: a comprehensive survey of snailfish specific genes.</title>
        <authorList>
            <person name="Kim W."/>
            <person name="Song I."/>
            <person name="Jeong J.-H."/>
            <person name="Kim D."/>
            <person name="Kim S."/>
            <person name="Ryu S."/>
            <person name="Song J.Y."/>
            <person name="Lee S.K."/>
        </authorList>
    </citation>
    <scope>NUCLEOTIDE SEQUENCE [LARGE SCALE GENOMIC DNA]</scope>
    <source>
        <tissue evidence="3">Muscle</tissue>
    </source>
</reference>